<organism evidence="4 5">
    <name type="scientific">Pneumocystis wakefieldiae</name>
    <dbReference type="NCBI Taxonomy" id="38082"/>
    <lineage>
        <taxon>Eukaryota</taxon>
        <taxon>Fungi</taxon>
        <taxon>Dikarya</taxon>
        <taxon>Ascomycota</taxon>
        <taxon>Taphrinomycotina</taxon>
        <taxon>Pneumocystomycetes</taxon>
        <taxon>Pneumocystaceae</taxon>
        <taxon>Pneumocystis</taxon>
    </lineage>
</organism>
<dbReference type="Gene3D" id="1.10.220.150">
    <property type="entry name" value="Arf GTPase activating protein"/>
    <property type="match status" value="1"/>
</dbReference>
<evidence type="ECO:0000313" key="4">
    <source>
        <dbReference type="EMBL" id="QSL67028.1"/>
    </source>
</evidence>
<feature type="region of interest" description="Disordered" evidence="2">
    <location>
        <begin position="188"/>
        <end position="209"/>
    </location>
</feature>
<feature type="compositionally biased region" description="Polar residues" evidence="2">
    <location>
        <begin position="192"/>
        <end position="203"/>
    </location>
</feature>
<dbReference type="OrthoDB" id="10266696at2759"/>
<dbReference type="PANTHER" id="PTHR45705">
    <property type="entry name" value="FI20236P1"/>
    <property type="match status" value="1"/>
</dbReference>
<dbReference type="SMART" id="SM00105">
    <property type="entry name" value="ArfGap"/>
    <property type="match status" value="1"/>
</dbReference>
<protein>
    <recommendedName>
        <fullName evidence="3">Arf-GAP domain-containing protein</fullName>
    </recommendedName>
</protein>
<dbReference type="EMBL" id="CP054547">
    <property type="protein sequence ID" value="QSL67028.1"/>
    <property type="molecule type" value="Genomic_DNA"/>
</dbReference>
<keyword evidence="1" id="KW-0862">Zinc</keyword>
<dbReference type="CDD" id="cd08839">
    <property type="entry name" value="ArfGap_SMAP"/>
    <property type="match status" value="1"/>
</dbReference>
<dbReference type="FunFam" id="1.10.220.150:FF:000010">
    <property type="entry name" value="Stromal membrane-associated protein"/>
    <property type="match status" value="1"/>
</dbReference>
<dbReference type="InterPro" id="IPR038508">
    <property type="entry name" value="ArfGAP_dom_sf"/>
</dbReference>
<keyword evidence="1" id="KW-0863">Zinc-finger</keyword>
<evidence type="ECO:0000259" key="3">
    <source>
        <dbReference type="PROSITE" id="PS50115"/>
    </source>
</evidence>
<dbReference type="SUPFAM" id="SSF57863">
    <property type="entry name" value="ArfGap/RecO-like zinc finger"/>
    <property type="match status" value="1"/>
</dbReference>
<dbReference type="InterPro" id="IPR037278">
    <property type="entry name" value="ARFGAP/RecO"/>
</dbReference>
<feature type="domain" description="Arf-GAP" evidence="3">
    <location>
        <begin position="14"/>
        <end position="141"/>
    </location>
</feature>
<dbReference type="GO" id="GO:0005096">
    <property type="term" value="F:GTPase activator activity"/>
    <property type="evidence" value="ECO:0007669"/>
    <property type="project" value="InterPro"/>
</dbReference>
<keyword evidence="5" id="KW-1185">Reference proteome</keyword>
<evidence type="ECO:0000313" key="5">
    <source>
        <dbReference type="Proteomes" id="UP000663699"/>
    </source>
</evidence>
<dbReference type="Pfam" id="PF01412">
    <property type="entry name" value="ArfGap"/>
    <property type="match status" value="1"/>
</dbReference>
<dbReference type="GO" id="GO:0005737">
    <property type="term" value="C:cytoplasm"/>
    <property type="evidence" value="ECO:0007669"/>
    <property type="project" value="TreeGrafter"/>
</dbReference>
<name>A0A899G6X4_9ASCO</name>
<dbReference type="InterPro" id="IPR001164">
    <property type="entry name" value="ArfGAP_dom"/>
</dbReference>
<evidence type="ECO:0000256" key="2">
    <source>
        <dbReference type="SAM" id="MobiDB-lite"/>
    </source>
</evidence>
<reference evidence="4" key="1">
    <citation type="submission" date="2020-06" db="EMBL/GenBank/DDBJ databases">
        <title>Genomes of multiple members of Pneumocystis genus reveal paths to human pathogen Pneumocystis jirovecii.</title>
        <authorList>
            <person name="Cisse O.H."/>
            <person name="Ma L."/>
            <person name="Dekker J."/>
            <person name="Khil P."/>
            <person name="Jo J."/>
            <person name="Brenchley J."/>
            <person name="Blair R."/>
            <person name="Pahar B."/>
            <person name="Chabe M."/>
            <person name="Van Rompay K.A."/>
            <person name="Keesler R."/>
            <person name="Sukura A."/>
            <person name="Hirsch V."/>
            <person name="Kutty G."/>
            <person name="Liu Y."/>
            <person name="Peng L."/>
            <person name="Chen J."/>
            <person name="Song J."/>
            <person name="Weissenbacher-Lang C."/>
            <person name="Xu J."/>
            <person name="Upham N.S."/>
            <person name="Stajich J.E."/>
            <person name="Cuomo C.A."/>
            <person name="Cushion M.T."/>
            <person name="Kovacs J.A."/>
        </authorList>
    </citation>
    <scope>NUCLEOTIDE SEQUENCE</scope>
    <source>
        <strain evidence="4">2A</strain>
    </source>
</reference>
<accession>A0A899G6X4</accession>
<gene>
    <name evidence="4" type="ORF">MERGE_001415</name>
</gene>
<dbReference type="InterPro" id="IPR051718">
    <property type="entry name" value="ARF_GTPase-activating"/>
</dbReference>
<proteinExistence type="predicted"/>
<keyword evidence="1" id="KW-0479">Metal-binding</keyword>
<dbReference type="PANTHER" id="PTHR45705:SF1">
    <property type="entry name" value="FI20236P1"/>
    <property type="match status" value="1"/>
</dbReference>
<dbReference type="AlphaFoldDB" id="A0A899G6X4"/>
<evidence type="ECO:0000256" key="1">
    <source>
        <dbReference type="PROSITE-ProRule" id="PRU00288"/>
    </source>
</evidence>
<dbReference type="PRINTS" id="PR00405">
    <property type="entry name" value="REVINTRACTNG"/>
</dbReference>
<dbReference type="InterPro" id="IPR044732">
    <property type="entry name" value="ArfGAP_SMAP1-like"/>
</dbReference>
<dbReference type="PROSITE" id="PS50115">
    <property type="entry name" value="ARFGAP"/>
    <property type="match status" value="1"/>
</dbReference>
<sequence length="468" mass="53340">MARSISKEKAESNTEVLKMLLKLPGNKYCSDCKRNEHPRWASWSLGIFLCIRCSGIHRSMGTHISRVKSVDLDSWTNEQVENMIRWGNARANKYWEAKLIPGHIPSESKIDNYIRTKYETKRWVMDGPIPDPSTLDEGNDNQIIHDPASDHVLMKKQFSSITPKSTKQIYTKDYQISNNLFSFSDKKEASLHDQNPSSQQNSIKSKEPLFKSNLKNYTNILESHEPHPPKIHEKSSRASLKTSILSLYSTTSTSQPNILPKSSVKDTCLHEDHQTSKHESKLSDNFKDTFKSIQELNISQEEKISHTSESSHQFLNPAVSYLLNSQKSSPVSTSHGIIAMKDNASKMNRKQSYSKEILSNDNIFDSENLYLKSCTTDVSKILPNPDKDPSSKQWDNDSLTFNAFQSSNFFVDSDTLSFHTSPWSTDEPKEIQQNSINCQKDALDKDGLHDKGMLFYDDSIISTTDVWK</sequence>
<dbReference type="GO" id="GO:0008270">
    <property type="term" value="F:zinc ion binding"/>
    <property type="evidence" value="ECO:0007669"/>
    <property type="project" value="UniProtKB-KW"/>
</dbReference>
<dbReference type="Proteomes" id="UP000663699">
    <property type="component" value="Chromosome 16"/>
</dbReference>